<comment type="caution">
    <text evidence="9">The sequence shown here is derived from an EMBL/GenBank/DDBJ whole genome shotgun (WGS) entry which is preliminary data.</text>
</comment>
<comment type="cofactor">
    <cofactor evidence="1">
        <name>Zn(2+)</name>
        <dbReference type="ChEBI" id="CHEBI:29105"/>
    </cofactor>
</comment>
<dbReference type="EMBL" id="WUUQ01000002">
    <property type="protein sequence ID" value="MXQ73677.1"/>
    <property type="molecule type" value="Genomic_DNA"/>
</dbReference>
<evidence type="ECO:0000256" key="2">
    <source>
        <dbReference type="ARBA" id="ARBA00006676"/>
    </source>
</evidence>
<evidence type="ECO:0000256" key="5">
    <source>
        <dbReference type="ARBA" id="ARBA00022833"/>
    </source>
</evidence>
<keyword evidence="10" id="KW-1185">Reference proteome</keyword>
<evidence type="ECO:0000256" key="6">
    <source>
        <dbReference type="ARBA" id="ARBA00023080"/>
    </source>
</evidence>
<keyword evidence="5" id="KW-0862">Zinc</keyword>
<reference evidence="9 10" key="1">
    <citation type="submission" date="2019-12" db="EMBL/GenBank/DDBJ databases">
        <authorList>
            <person name="Yang R."/>
        </authorList>
    </citation>
    <scope>NUCLEOTIDE SEQUENCE [LARGE SCALE GENOMIC DNA]</scope>
    <source>
        <strain evidence="9 10">DONG20-135</strain>
    </source>
</reference>
<keyword evidence="4 9" id="KW-0378">Hydrolase</keyword>
<feature type="domain" description="Adenosine deaminase" evidence="8">
    <location>
        <begin position="7"/>
        <end position="335"/>
    </location>
</feature>
<reference evidence="9 10" key="2">
    <citation type="submission" date="2020-01" db="EMBL/GenBank/DDBJ databases">
        <title>Clostridiaceae sp. nov. isolated from the gut of human by culturomics.</title>
        <authorList>
            <person name="Chang Y."/>
        </authorList>
    </citation>
    <scope>NUCLEOTIDE SEQUENCE [LARGE SCALE GENOMIC DNA]</scope>
    <source>
        <strain evidence="9 10">DONG20-135</strain>
    </source>
</reference>
<dbReference type="PANTHER" id="PTHR11409">
    <property type="entry name" value="ADENOSINE DEAMINASE"/>
    <property type="match status" value="1"/>
</dbReference>
<evidence type="ECO:0000256" key="3">
    <source>
        <dbReference type="ARBA" id="ARBA00022723"/>
    </source>
</evidence>
<dbReference type="NCBIfam" id="TIGR01430">
    <property type="entry name" value="aden_deam"/>
    <property type="match status" value="1"/>
</dbReference>
<dbReference type="AlphaFoldDB" id="A0A6N8UE54"/>
<dbReference type="Pfam" id="PF00962">
    <property type="entry name" value="A_deaminase"/>
    <property type="match status" value="1"/>
</dbReference>
<accession>A0A6N8UE54</accession>
<dbReference type="Proteomes" id="UP000434036">
    <property type="component" value="Unassembled WGS sequence"/>
</dbReference>
<sequence>MKAYSFPKFDLHLHLDGSLPCMTAWKLAKTRRPELLEQGYEAFRNRMQVHPNCHSLHEILDCFDLPLALLQDEEALFFCTKDLIKQLAESGVVYAEIRFAPQQHIKEGLTQRQVIEAVLSGVRQASKEFPQIEIQLITCMMVFPFDNDAENWETVQLCHEYLNRGVCALDIAGPEGVKPFSAYRPFFEKAKHFKIPFTIHAGENGPVEHIKEALEMGASRIGHGVSAIDDPKLLLRLKEQRIPLESCVRSNYVCEVIDNYKHHPIRSYFDQGLLVTVNTDDMTIIDSTLDQEYEILQKELYFSDRELLELCRNSVEAAFLKDDRKQYYLQLIDTWKNSGDH</sequence>
<protein>
    <submittedName>
        <fullName evidence="9">Adenosine deaminase</fullName>
        <ecNumber evidence="9">3.5.4.4</ecNumber>
    </submittedName>
</protein>
<dbReference type="InterPro" id="IPR032466">
    <property type="entry name" value="Metal_Hydrolase"/>
</dbReference>
<dbReference type="PANTHER" id="PTHR11409:SF42">
    <property type="entry name" value="ADENOSINE DEAMINASE-LIKE PROTEIN"/>
    <property type="match status" value="1"/>
</dbReference>
<dbReference type="GO" id="GO:0046872">
    <property type="term" value="F:metal ion binding"/>
    <property type="evidence" value="ECO:0007669"/>
    <property type="project" value="UniProtKB-KW"/>
</dbReference>
<comment type="similarity">
    <text evidence="2">Belongs to the metallo-dependent hydrolases superfamily. Adenosine and AMP deaminases family.</text>
</comment>
<dbReference type="EC" id="3.5.4.4" evidence="9"/>
<evidence type="ECO:0000256" key="4">
    <source>
        <dbReference type="ARBA" id="ARBA00022801"/>
    </source>
</evidence>
<dbReference type="InterPro" id="IPR001365">
    <property type="entry name" value="A_deaminase_dom"/>
</dbReference>
<dbReference type="Gene3D" id="3.20.20.140">
    <property type="entry name" value="Metal-dependent hydrolases"/>
    <property type="match status" value="1"/>
</dbReference>
<gene>
    <name evidence="9" type="primary">add</name>
    <name evidence="9" type="ORF">GSF08_06975</name>
</gene>
<proteinExistence type="inferred from homology"/>
<evidence type="ECO:0000313" key="10">
    <source>
        <dbReference type="Proteomes" id="UP000434036"/>
    </source>
</evidence>
<comment type="catalytic activity">
    <reaction evidence="7">
        <text>N(6)-methyl-AMP + H2O + H(+) = IMP + methylamine</text>
        <dbReference type="Rhea" id="RHEA:16001"/>
        <dbReference type="ChEBI" id="CHEBI:15377"/>
        <dbReference type="ChEBI" id="CHEBI:15378"/>
        <dbReference type="ChEBI" id="CHEBI:58053"/>
        <dbReference type="ChEBI" id="CHEBI:59338"/>
        <dbReference type="ChEBI" id="CHEBI:144842"/>
    </reaction>
    <physiologicalReaction direction="left-to-right" evidence="7">
        <dbReference type="Rhea" id="RHEA:16002"/>
    </physiologicalReaction>
</comment>
<dbReference type="GO" id="GO:0009117">
    <property type="term" value="P:nucleotide metabolic process"/>
    <property type="evidence" value="ECO:0007669"/>
    <property type="project" value="UniProtKB-KW"/>
</dbReference>
<keyword evidence="3" id="KW-0479">Metal-binding</keyword>
<dbReference type="GO" id="GO:0004000">
    <property type="term" value="F:adenosine deaminase activity"/>
    <property type="evidence" value="ECO:0007669"/>
    <property type="project" value="TreeGrafter"/>
</dbReference>
<evidence type="ECO:0000259" key="8">
    <source>
        <dbReference type="Pfam" id="PF00962"/>
    </source>
</evidence>
<evidence type="ECO:0000256" key="1">
    <source>
        <dbReference type="ARBA" id="ARBA00001947"/>
    </source>
</evidence>
<dbReference type="SUPFAM" id="SSF51556">
    <property type="entry name" value="Metallo-dependent hydrolases"/>
    <property type="match status" value="1"/>
</dbReference>
<dbReference type="GO" id="GO:0046103">
    <property type="term" value="P:inosine biosynthetic process"/>
    <property type="evidence" value="ECO:0007669"/>
    <property type="project" value="TreeGrafter"/>
</dbReference>
<keyword evidence="6" id="KW-0546">Nucleotide metabolism</keyword>
<dbReference type="InterPro" id="IPR006330">
    <property type="entry name" value="Ado/ade_deaminase"/>
</dbReference>
<name>A0A6N8UE54_9FIRM</name>
<evidence type="ECO:0000256" key="7">
    <source>
        <dbReference type="ARBA" id="ARBA00048787"/>
    </source>
</evidence>
<organism evidence="9 10">
    <name type="scientific">Copranaerobaculum intestinale</name>
    <dbReference type="NCBI Taxonomy" id="2692629"/>
    <lineage>
        <taxon>Bacteria</taxon>
        <taxon>Bacillati</taxon>
        <taxon>Bacillota</taxon>
        <taxon>Erysipelotrichia</taxon>
        <taxon>Erysipelotrichales</taxon>
        <taxon>Erysipelotrichaceae</taxon>
        <taxon>Copranaerobaculum</taxon>
    </lineage>
</organism>
<dbReference type="RefSeq" id="WP_160625112.1">
    <property type="nucleotide sequence ID" value="NZ_WUUQ01000002.1"/>
</dbReference>
<evidence type="ECO:0000313" key="9">
    <source>
        <dbReference type="EMBL" id="MXQ73677.1"/>
    </source>
</evidence>
<dbReference type="GO" id="GO:0006154">
    <property type="term" value="P:adenosine catabolic process"/>
    <property type="evidence" value="ECO:0007669"/>
    <property type="project" value="TreeGrafter"/>
</dbReference>